<dbReference type="KEGG" id="val:VDBG_06722"/>
<organism evidence="4">
    <name type="scientific">Verticillium alfalfae (strain VaMs.102 / ATCC MYA-4576 / FGSC 10136)</name>
    <name type="common">Verticillium wilt of alfalfa</name>
    <name type="synonym">Verticillium albo-atrum</name>
    <dbReference type="NCBI Taxonomy" id="526221"/>
    <lineage>
        <taxon>Eukaryota</taxon>
        <taxon>Fungi</taxon>
        <taxon>Dikarya</taxon>
        <taxon>Ascomycota</taxon>
        <taxon>Pezizomycotina</taxon>
        <taxon>Sordariomycetes</taxon>
        <taxon>Hypocreomycetidae</taxon>
        <taxon>Glomerellales</taxon>
        <taxon>Plectosphaerellaceae</taxon>
        <taxon>Verticillium</taxon>
    </lineage>
</organism>
<name>C9SP97_VERA1</name>
<reference evidence="4" key="1">
    <citation type="journal article" date="2011" name="PLoS Pathog.">
        <title>Comparative genomics yields insights into niche adaptation of plant vascular wilt pathogens.</title>
        <authorList>
            <person name="Klosterman S.J."/>
            <person name="Subbarao K.V."/>
            <person name="Kang S."/>
            <person name="Veronese P."/>
            <person name="Gold S.E."/>
            <person name="Thomma B.P.H.J."/>
            <person name="Chen Z."/>
            <person name="Henrissat B."/>
            <person name="Lee Y.-H."/>
            <person name="Park J."/>
            <person name="Garcia-Pedrajas M.D."/>
            <person name="Barbara D.J."/>
            <person name="Anchieta A."/>
            <person name="de Jonge R."/>
            <person name="Santhanam P."/>
            <person name="Maruthachalam K."/>
            <person name="Atallah Z."/>
            <person name="Amyotte S.G."/>
            <person name="Paz Z."/>
            <person name="Inderbitzin P."/>
            <person name="Hayes R.J."/>
            <person name="Heiman D.I."/>
            <person name="Young S."/>
            <person name="Zeng Q."/>
            <person name="Engels R."/>
            <person name="Galagan J."/>
            <person name="Cuomo C.A."/>
            <person name="Dobinson K.F."/>
            <person name="Ma L.-J."/>
        </authorList>
    </citation>
    <scope>NUCLEOTIDE SEQUENCE [LARGE SCALE GENOMIC DNA]</scope>
    <source>
        <strain evidence="4">VaMs.102 / ATCC MYA-4576 / FGSC 10136</strain>
    </source>
</reference>
<dbReference type="OrthoDB" id="10070851at2759"/>
<accession>C9SP97</accession>
<keyword evidence="2" id="KW-0472">Membrane</keyword>
<keyword evidence="2" id="KW-1133">Transmembrane helix</keyword>
<evidence type="ECO:0000256" key="2">
    <source>
        <dbReference type="SAM" id="Phobius"/>
    </source>
</evidence>
<keyword evidence="4" id="KW-1185">Reference proteome</keyword>
<proteinExistence type="predicted"/>
<gene>
    <name evidence="3" type="ORF">VDBG_06722</name>
</gene>
<feature type="transmembrane region" description="Helical" evidence="2">
    <location>
        <begin position="12"/>
        <end position="31"/>
    </location>
</feature>
<dbReference type="eggNOG" id="ENOG502QU87">
    <property type="taxonomic scope" value="Eukaryota"/>
</dbReference>
<evidence type="ECO:0000256" key="1">
    <source>
        <dbReference type="SAM" id="MobiDB-lite"/>
    </source>
</evidence>
<keyword evidence="2" id="KW-0812">Transmembrane</keyword>
<protein>
    <submittedName>
        <fullName evidence="3">Uncharacterized protein</fullName>
    </submittedName>
</protein>
<feature type="region of interest" description="Disordered" evidence="1">
    <location>
        <begin position="201"/>
        <end position="226"/>
    </location>
</feature>
<dbReference type="EMBL" id="DS985221">
    <property type="protein sequence ID" value="EEY20612.1"/>
    <property type="molecule type" value="Genomic_DNA"/>
</dbReference>
<dbReference type="AlphaFoldDB" id="C9SP97"/>
<evidence type="ECO:0000313" key="4">
    <source>
        <dbReference type="Proteomes" id="UP000008698"/>
    </source>
</evidence>
<dbReference type="Proteomes" id="UP000008698">
    <property type="component" value="Unassembled WGS sequence"/>
</dbReference>
<dbReference type="STRING" id="526221.C9SP97"/>
<sequence length="269" mass="28960">MLLETVRSFGESAVTSVIMWAIAGVRTVFGVVTAHRLLLLLLGLSALTNVFWASKENSGWWSERRAVRFMKNVGVGPNVVMSKAIYMADLGEASGAARNGSWPEESACFSAFQRVTNSTDLDAPFEGAGSTLTSASSRATARRIRRTRQRLGSYRHDLLVAMRVVNSIEREMVQSEWENWLADETTRCDQLRTVLGEEAAAKTKRAGETNRAGRAKGAAAGGRRGRARRRCARGTMRTAAAAGSSRGRSCVGLILCRACSGGGCLAIPG</sequence>
<dbReference type="HOGENOM" id="CLU_1035118_0_0_1"/>
<evidence type="ECO:0000313" key="3">
    <source>
        <dbReference type="EMBL" id="EEY20612.1"/>
    </source>
</evidence>
<dbReference type="RefSeq" id="XP_003003160.1">
    <property type="nucleotide sequence ID" value="XM_003003114.1"/>
</dbReference>
<dbReference type="GeneID" id="9537204"/>